<accession>W6Q6I4</accession>
<dbReference type="AlphaFoldDB" id="W6Q6I4"/>
<protein>
    <submittedName>
        <fullName evidence="1">Genomic scaffold, ProqFM164S02</fullName>
    </submittedName>
</protein>
<proteinExistence type="predicted"/>
<reference evidence="1" key="1">
    <citation type="journal article" date="2014" name="Nat. Commun.">
        <title>Multiple recent horizontal transfers of a large genomic region in cheese making fungi.</title>
        <authorList>
            <person name="Cheeseman K."/>
            <person name="Ropars J."/>
            <person name="Renault P."/>
            <person name="Dupont J."/>
            <person name="Gouzy J."/>
            <person name="Branca A."/>
            <person name="Abraham A.L."/>
            <person name="Ceppi M."/>
            <person name="Conseiller E."/>
            <person name="Debuchy R."/>
            <person name="Malagnac F."/>
            <person name="Goarin A."/>
            <person name="Silar P."/>
            <person name="Lacoste S."/>
            <person name="Sallet E."/>
            <person name="Bensimon A."/>
            <person name="Giraud T."/>
            <person name="Brygoo Y."/>
        </authorList>
    </citation>
    <scope>NUCLEOTIDE SEQUENCE [LARGE SCALE GENOMIC DNA]</scope>
    <source>
        <strain evidence="1">FM164</strain>
    </source>
</reference>
<keyword evidence="2" id="KW-1185">Reference proteome</keyword>
<gene>
    <name evidence="1" type="ORF">PROQFM164_S02g000013</name>
</gene>
<organism evidence="1 2">
    <name type="scientific">Penicillium roqueforti (strain FM164)</name>
    <dbReference type="NCBI Taxonomy" id="1365484"/>
    <lineage>
        <taxon>Eukaryota</taxon>
        <taxon>Fungi</taxon>
        <taxon>Dikarya</taxon>
        <taxon>Ascomycota</taxon>
        <taxon>Pezizomycotina</taxon>
        <taxon>Eurotiomycetes</taxon>
        <taxon>Eurotiomycetidae</taxon>
        <taxon>Eurotiales</taxon>
        <taxon>Aspergillaceae</taxon>
        <taxon>Penicillium</taxon>
    </lineage>
</organism>
<dbReference type="EMBL" id="HG792016">
    <property type="protein sequence ID" value="CDM29864.1"/>
    <property type="molecule type" value="Genomic_DNA"/>
</dbReference>
<name>W6Q6I4_PENRF</name>
<evidence type="ECO:0000313" key="1">
    <source>
        <dbReference type="EMBL" id="CDM29864.1"/>
    </source>
</evidence>
<dbReference type="Proteomes" id="UP000030686">
    <property type="component" value="Unassembled WGS sequence"/>
</dbReference>
<evidence type="ECO:0000313" key="2">
    <source>
        <dbReference type="Proteomes" id="UP000030686"/>
    </source>
</evidence>
<sequence>MEIQFNRRLDFNFKKPINFQHSLETQNEAPANHLRYKDHGIKTSCQAAWPLL</sequence>